<dbReference type="InterPro" id="IPR058441">
    <property type="entry name" value="DUF8128"/>
</dbReference>
<accession>A0A2H0VFA0</accession>
<dbReference type="Pfam" id="PF12696">
    <property type="entry name" value="TraG-D_C"/>
    <property type="match status" value="1"/>
</dbReference>
<dbReference type="InterPro" id="IPR051162">
    <property type="entry name" value="T4SS_component"/>
</dbReference>
<evidence type="ECO:0000313" key="5">
    <source>
        <dbReference type="Proteomes" id="UP000231466"/>
    </source>
</evidence>
<proteinExistence type="predicted"/>
<reference evidence="5" key="1">
    <citation type="submission" date="2017-09" db="EMBL/GenBank/DDBJ databases">
        <title>Depth-based differentiation of microbial function through sediment-hosted aquifers and enrichment of novel symbionts in the deep terrestrial subsurface.</title>
        <authorList>
            <person name="Probst A.J."/>
            <person name="Ladd B."/>
            <person name="Jarett J.K."/>
            <person name="Geller-Mcgrath D.E."/>
            <person name="Sieber C.M.K."/>
            <person name="Emerson J.B."/>
            <person name="Anantharaman K."/>
            <person name="Thomas B.C."/>
            <person name="Malmstrom R."/>
            <person name="Stieglmeier M."/>
            <person name="Klingl A."/>
            <person name="Woyke T."/>
            <person name="Ryan C.M."/>
            <person name="Banfield J.F."/>
        </authorList>
    </citation>
    <scope>NUCLEOTIDE SEQUENCE [LARGE SCALE GENOMIC DNA]</scope>
</reference>
<dbReference type="CDD" id="cd01127">
    <property type="entry name" value="TrwB_TraG_TraD_VirD4"/>
    <property type="match status" value="1"/>
</dbReference>
<dbReference type="InterPro" id="IPR027417">
    <property type="entry name" value="P-loop_NTPase"/>
</dbReference>
<name>A0A2H0VFA0_9BACT</name>
<dbReference type="Pfam" id="PF01935">
    <property type="entry name" value="DUF87"/>
    <property type="match status" value="1"/>
</dbReference>
<dbReference type="InterPro" id="IPR002789">
    <property type="entry name" value="HerA_central"/>
</dbReference>
<dbReference type="Proteomes" id="UP000231466">
    <property type="component" value="Unassembled WGS sequence"/>
</dbReference>
<gene>
    <name evidence="4" type="ORF">COT89_03255</name>
</gene>
<dbReference type="AlphaFoldDB" id="A0A2H0VFA0"/>
<dbReference type="PANTHER" id="PTHR30121">
    <property type="entry name" value="UNCHARACTERIZED PROTEIN YJGR-RELATED"/>
    <property type="match status" value="1"/>
</dbReference>
<evidence type="ECO:0000259" key="1">
    <source>
        <dbReference type="Pfam" id="PF01935"/>
    </source>
</evidence>
<dbReference type="Gene3D" id="3.40.50.300">
    <property type="entry name" value="P-loop containing nucleotide triphosphate hydrolases"/>
    <property type="match status" value="2"/>
</dbReference>
<dbReference type="EMBL" id="PFAH01000010">
    <property type="protein sequence ID" value="PIR97766.1"/>
    <property type="molecule type" value="Genomic_DNA"/>
</dbReference>
<dbReference type="PANTHER" id="PTHR30121:SF6">
    <property type="entry name" value="SLR6007 PROTEIN"/>
    <property type="match status" value="1"/>
</dbReference>
<feature type="domain" description="DUF8128" evidence="3">
    <location>
        <begin position="56"/>
        <end position="355"/>
    </location>
</feature>
<dbReference type="InterPro" id="IPR032689">
    <property type="entry name" value="TraG-D_C"/>
</dbReference>
<dbReference type="Pfam" id="PF26449">
    <property type="entry name" value="DUF8128"/>
    <property type="match status" value="1"/>
</dbReference>
<feature type="domain" description="Helicase HerA central" evidence="1">
    <location>
        <begin position="406"/>
        <end position="492"/>
    </location>
</feature>
<feature type="domain" description="TraD/TraG TraM recognition site" evidence="2">
    <location>
        <begin position="663"/>
        <end position="730"/>
    </location>
</feature>
<evidence type="ECO:0000313" key="4">
    <source>
        <dbReference type="EMBL" id="PIR97766.1"/>
    </source>
</evidence>
<protein>
    <recommendedName>
        <fullName evidence="6">Type IV secretion system coupling protein TraD DNA-binding domain-containing protein</fullName>
    </recommendedName>
</protein>
<dbReference type="SUPFAM" id="SSF52540">
    <property type="entry name" value="P-loop containing nucleoside triphosphate hydrolases"/>
    <property type="match status" value="1"/>
</dbReference>
<evidence type="ECO:0000259" key="3">
    <source>
        <dbReference type="Pfam" id="PF26449"/>
    </source>
</evidence>
<sequence length="773" mass="87227">MNATIILFLLFLVLVIVSAIFILKHRKQGSIVRSLNTSLYSVILPKADESSEKGEEHKVMKDMEQFLTSLMSLRARGFKALIYGQPYASLELAVHHKGDKIMSYIAVPRSIEGILEKQIHGVFPYAEVKKTEDYNIFTPGGFSLGAWLRTSNTPLLSLNTYDNMSADPLSSIVTAMSKIAEEGEGASVQYIVRPADYRKQREMAKKIIKEMQKGHDFSNALSRVKGEKVREVTNILSTPARDASGNPQPQKEIEPSTVADEAFIKELQEKITKHHFQTNIRLVVSAESETRAEQIISEMESAYQQFSNPVGNSFYTKRIRSRSMRKFVFNYSFRIPEPKKASLISTKELVGLFHLSLSQAGVPGYKTLKGKILEPPSEIASEGVVLGENEFRGKKSVIRMSRDDRRRHLYVVGQTGTGKTSFFKNMIRQDIENGEGLAVLDPHGELAQYALSIVPENRKQDIVWFDPGDLSRSFGLNMLDIDPKRPEQKTLVVNELLGIFHKLFLAETMGPVFDQYFRNSVLLLLDDYAHEIPTLLDVPKVLTDSEYRADKLSRETNEVVKRFWEGEAEKAKGEASLSNIAPYITSKINGFVADEFLRPVISQQKSTINFRDAMDNQKIILVNLSKGKLGDLNSNLIGLVVVGKLLMAALSRVDSEEGTRKDFYLYMDEFQNITTPSIATILSEARKYKLNLIIAHQFIQQLQDDIRDAVFGNVGSMMAFRVGAEDAEFLEKQFAPKIEQKDLIEMDNFQAYVRMLVNGKTTKPFNMKLIPPS</sequence>
<organism evidence="4 5">
    <name type="scientific">Candidatus Colwellbacteria bacterium CG10_big_fil_rev_8_21_14_0_10_42_22</name>
    <dbReference type="NCBI Taxonomy" id="1974540"/>
    <lineage>
        <taxon>Bacteria</taxon>
        <taxon>Candidatus Colwelliibacteriota</taxon>
    </lineage>
</organism>
<evidence type="ECO:0000259" key="2">
    <source>
        <dbReference type="Pfam" id="PF12696"/>
    </source>
</evidence>
<comment type="caution">
    <text evidence="4">The sequence shown here is derived from an EMBL/GenBank/DDBJ whole genome shotgun (WGS) entry which is preliminary data.</text>
</comment>
<evidence type="ECO:0008006" key="6">
    <source>
        <dbReference type="Google" id="ProtNLM"/>
    </source>
</evidence>